<dbReference type="CDD" id="cd00201">
    <property type="entry name" value="WW"/>
    <property type="match status" value="2"/>
</dbReference>
<evidence type="ECO:0000256" key="1">
    <source>
        <dbReference type="ARBA" id="ARBA00022443"/>
    </source>
</evidence>
<name>A0A6S7H6L3_PARCT</name>
<evidence type="ECO:0000256" key="3">
    <source>
        <dbReference type="SAM" id="MobiDB-lite"/>
    </source>
</evidence>
<dbReference type="AlphaFoldDB" id="A0A6S7H6L3"/>
<proteinExistence type="predicted"/>
<dbReference type="EMBL" id="CACRXK020003644">
    <property type="protein sequence ID" value="CAB3999666.1"/>
    <property type="molecule type" value="Genomic_DNA"/>
</dbReference>
<dbReference type="GO" id="GO:0005096">
    <property type="term" value="F:GTPase activator activity"/>
    <property type="evidence" value="ECO:0007669"/>
    <property type="project" value="UniProtKB-KW"/>
</dbReference>
<feature type="compositionally biased region" description="Polar residues" evidence="3">
    <location>
        <begin position="164"/>
        <end position="175"/>
    </location>
</feature>
<evidence type="ECO:0000313" key="5">
    <source>
        <dbReference type="Proteomes" id="UP001152795"/>
    </source>
</evidence>
<feature type="compositionally biased region" description="Low complexity" evidence="3">
    <location>
        <begin position="218"/>
        <end position="234"/>
    </location>
</feature>
<keyword evidence="5" id="KW-1185">Reference proteome</keyword>
<reference evidence="4" key="1">
    <citation type="submission" date="2020-04" db="EMBL/GenBank/DDBJ databases">
        <authorList>
            <person name="Alioto T."/>
            <person name="Alioto T."/>
            <person name="Gomez Garrido J."/>
        </authorList>
    </citation>
    <scope>NUCLEOTIDE SEQUENCE</scope>
    <source>
        <strain evidence="4">A484AB</strain>
    </source>
</reference>
<feature type="region of interest" description="Disordered" evidence="3">
    <location>
        <begin position="149"/>
        <end position="191"/>
    </location>
</feature>
<dbReference type="Pfam" id="PF00397">
    <property type="entry name" value="WW"/>
    <property type="match status" value="2"/>
</dbReference>
<dbReference type="Proteomes" id="UP001152795">
    <property type="component" value="Unassembled WGS sequence"/>
</dbReference>
<dbReference type="InterPro" id="IPR036020">
    <property type="entry name" value="WW_dom_sf"/>
</dbReference>
<feature type="region of interest" description="Disordered" evidence="3">
    <location>
        <begin position="87"/>
        <end position="109"/>
    </location>
</feature>
<gene>
    <name evidence="4" type="ORF">PACLA_8A033191</name>
</gene>
<evidence type="ECO:0000256" key="2">
    <source>
        <dbReference type="ARBA" id="ARBA00022468"/>
    </source>
</evidence>
<dbReference type="InterPro" id="IPR036028">
    <property type="entry name" value="SH3-like_dom_sf"/>
</dbReference>
<dbReference type="GO" id="GO:0005737">
    <property type="term" value="C:cytoplasm"/>
    <property type="evidence" value="ECO:0007669"/>
    <property type="project" value="TreeGrafter"/>
</dbReference>
<dbReference type="SUPFAM" id="SSF50044">
    <property type="entry name" value="SH3-domain"/>
    <property type="match status" value="1"/>
</dbReference>
<dbReference type="SMART" id="SM00326">
    <property type="entry name" value="SH3"/>
    <property type="match status" value="1"/>
</dbReference>
<dbReference type="PROSITE" id="PS50020">
    <property type="entry name" value="WW_DOMAIN_2"/>
    <property type="match status" value="1"/>
</dbReference>
<dbReference type="SMART" id="SM00456">
    <property type="entry name" value="WW"/>
    <property type="match status" value="2"/>
</dbReference>
<feature type="compositionally biased region" description="Polar residues" evidence="3">
    <location>
        <begin position="207"/>
        <end position="216"/>
    </location>
</feature>
<dbReference type="OrthoDB" id="79452at2759"/>
<sequence length="394" mass="44413">MYATQRNGDALLSRSAALVGNGHETLLVQALYPYSYEMQPGREVSFEAGECFILVEKSNEDWWHVRKGEQDIYVPANYMTESRIDFSDTESHGEDSTLSPSSEDSYQDIQDETTNIAEEETTSFGGDDSERIYMNMTDISERTYANIPVKSNEREPTMRRHYSTGDQQSHSNGVMTTRPFRPKSATLPSGWSIEVDSESGRTFYFNNETNESTWRPPSTCSTSSESQSDSTRNSLSLPRGWRLERQSSVEEYLYVNDSNNEKWQSSKDEEGRIYYYNTNGETVWELPTFNDTTLLSPPAMGRDKRKLTPRSRMLSEGSESVVNLRHKSPHLHLRSSRSASMLAGLNSLKNPAAEMSSFAKVLLFLCSSVIFAPASTIEVDASNCTNLILIAPKS</sequence>
<dbReference type="Gene3D" id="2.30.30.40">
    <property type="entry name" value="SH3 Domains"/>
    <property type="match status" value="1"/>
</dbReference>
<dbReference type="InterPro" id="IPR001202">
    <property type="entry name" value="WW_dom"/>
</dbReference>
<protein>
    <submittedName>
        <fullName evidence="4">Rho GTPase-activating 12-like</fullName>
    </submittedName>
</protein>
<dbReference type="Gene3D" id="2.20.70.10">
    <property type="match status" value="2"/>
</dbReference>
<feature type="region of interest" description="Disordered" evidence="3">
    <location>
        <begin position="207"/>
        <end position="237"/>
    </location>
</feature>
<dbReference type="InterPro" id="IPR001452">
    <property type="entry name" value="SH3_domain"/>
</dbReference>
<dbReference type="InterPro" id="IPR050729">
    <property type="entry name" value="Rho-GAP"/>
</dbReference>
<evidence type="ECO:0000313" key="4">
    <source>
        <dbReference type="EMBL" id="CAB3999666.1"/>
    </source>
</evidence>
<dbReference type="Pfam" id="PF00018">
    <property type="entry name" value="SH3_1"/>
    <property type="match status" value="1"/>
</dbReference>
<accession>A0A6S7H6L3</accession>
<dbReference type="PANTHER" id="PTHR23176:SF129">
    <property type="entry name" value="RHO GTPASE ACTIVATING PROTEIN AT 16F, ISOFORM E-RELATED"/>
    <property type="match status" value="1"/>
</dbReference>
<comment type="caution">
    <text evidence="4">The sequence shown here is derived from an EMBL/GenBank/DDBJ whole genome shotgun (WGS) entry which is preliminary data.</text>
</comment>
<dbReference type="PANTHER" id="PTHR23176">
    <property type="entry name" value="RHO/RAC/CDC GTPASE-ACTIVATING PROTEIN"/>
    <property type="match status" value="1"/>
</dbReference>
<keyword evidence="2" id="KW-0343">GTPase activation</keyword>
<dbReference type="SUPFAM" id="SSF51045">
    <property type="entry name" value="WW domain"/>
    <property type="match status" value="2"/>
</dbReference>
<organism evidence="4 5">
    <name type="scientific">Paramuricea clavata</name>
    <name type="common">Red gorgonian</name>
    <name type="synonym">Violescent sea-whip</name>
    <dbReference type="NCBI Taxonomy" id="317549"/>
    <lineage>
        <taxon>Eukaryota</taxon>
        <taxon>Metazoa</taxon>
        <taxon>Cnidaria</taxon>
        <taxon>Anthozoa</taxon>
        <taxon>Octocorallia</taxon>
        <taxon>Malacalcyonacea</taxon>
        <taxon>Plexauridae</taxon>
        <taxon>Paramuricea</taxon>
    </lineage>
</organism>
<dbReference type="PROSITE" id="PS50002">
    <property type="entry name" value="SH3"/>
    <property type="match status" value="1"/>
</dbReference>
<keyword evidence="1" id="KW-0728">SH3 domain</keyword>